<dbReference type="Gene3D" id="3.90.1150.10">
    <property type="entry name" value="Aspartate Aminotransferase, domain 1"/>
    <property type="match status" value="1"/>
</dbReference>
<comment type="caution">
    <text evidence="2">The sequence shown here is derived from an EMBL/GenBank/DDBJ whole genome shotgun (WGS) entry which is preliminary data.</text>
</comment>
<dbReference type="InterPro" id="IPR015422">
    <property type="entry name" value="PyrdxlP-dep_Trfase_small"/>
</dbReference>
<keyword evidence="2" id="KW-0032">Aminotransferase</keyword>
<accession>A0ABT2K3Q1</accession>
<keyword evidence="2" id="KW-0808">Transferase</keyword>
<dbReference type="Pfam" id="PF00155">
    <property type="entry name" value="Aminotran_1_2"/>
    <property type="match status" value="1"/>
</dbReference>
<keyword evidence="3" id="KW-1185">Reference proteome</keyword>
<dbReference type="PANTHER" id="PTHR43510">
    <property type="entry name" value="AMINOTRANSFERASE FUNCTION, HYPOTHETICAL (EUROFUNG)"/>
    <property type="match status" value="1"/>
</dbReference>
<dbReference type="EMBL" id="JAJAGO010000026">
    <property type="protein sequence ID" value="MCT2594721.1"/>
    <property type="molecule type" value="Genomic_DNA"/>
</dbReference>
<dbReference type="Gene3D" id="3.40.640.10">
    <property type="entry name" value="Type I PLP-dependent aspartate aminotransferase-like (Major domain)"/>
    <property type="match status" value="1"/>
</dbReference>
<gene>
    <name evidence="2" type="ORF">LHJ74_33225</name>
</gene>
<protein>
    <submittedName>
        <fullName evidence="2">Aspartate/tyrosine/aromatic aminotransferase</fullName>
    </submittedName>
</protein>
<dbReference type="Proteomes" id="UP001156389">
    <property type="component" value="Unassembled WGS sequence"/>
</dbReference>
<dbReference type="SUPFAM" id="SSF53383">
    <property type="entry name" value="PLP-dependent transferases"/>
    <property type="match status" value="1"/>
</dbReference>
<dbReference type="InterPro" id="IPR015421">
    <property type="entry name" value="PyrdxlP-dep_Trfase_major"/>
</dbReference>
<dbReference type="PANTHER" id="PTHR43510:SF1">
    <property type="entry name" value="AMINOTRANSFERASE FUNCTION, HYPOTHETICAL (EUROFUNG)"/>
    <property type="match status" value="1"/>
</dbReference>
<evidence type="ECO:0000313" key="2">
    <source>
        <dbReference type="EMBL" id="MCT2594721.1"/>
    </source>
</evidence>
<organism evidence="2 3">
    <name type="scientific">Streptomyces gossypii</name>
    <dbReference type="NCBI Taxonomy" id="2883101"/>
    <lineage>
        <taxon>Bacteria</taxon>
        <taxon>Bacillati</taxon>
        <taxon>Actinomycetota</taxon>
        <taxon>Actinomycetes</taxon>
        <taxon>Kitasatosporales</taxon>
        <taxon>Streptomycetaceae</taxon>
        <taxon>Streptomyces</taxon>
    </lineage>
</organism>
<dbReference type="InterPro" id="IPR015424">
    <property type="entry name" value="PyrdxlP-dep_Trfase"/>
</dbReference>
<evidence type="ECO:0000313" key="3">
    <source>
        <dbReference type="Proteomes" id="UP001156389"/>
    </source>
</evidence>
<dbReference type="InterPro" id="IPR004839">
    <property type="entry name" value="Aminotransferase_I/II_large"/>
</dbReference>
<proteinExistence type="predicted"/>
<feature type="domain" description="Aminotransferase class I/classII large" evidence="1">
    <location>
        <begin position="86"/>
        <end position="365"/>
    </location>
</feature>
<dbReference type="RefSeq" id="WP_260222076.1">
    <property type="nucleotide sequence ID" value="NZ_JAJAGO010000026.1"/>
</dbReference>
<evidence type="ECO:0000259" key="1">
    <source>
        <dbReference type="Pfam" id="PF00155"/>
    </source>
</evidence>
<dbReference type="GO" id="GO:0008483">
    <property type="term" value="F:transaminase activity"/>
    <property type="evidence" value="ECO:0007669"/>
    <property type="project" value="UniProtKB-KW"/>
</dbReference>
<name>A0ABT2K3Q1_9ACTN</name>
<sequence>MTADVSTFVDLTQHEIEALKTRFNLADAHTHQRQSETQQKIVASLPALWLESEEKQQAHFEEQFLDAFFRLHQQPTAREMGRTMLSYSASVATMVAGMYLKQRGLSVALIEPCFDNLVDLLRNMQVPISAFPEHTLHRTEEIYDQLAEHVDADAIYLVDPNNPTGFTLLAQQLEGFSEVIRYCVDHDKVLVMDFCFASFALCDEEMGRVDIYKLLEESGVTYMVMEDTGKTWPIQDAKAAMITPSRDIHKEVYDLHTSVLLNVSPFVLNMVSHYIEDSIADGFGSVRDIITTNSAAAREALSGTILEFQEPVVGTSVAWFRIKDEALTSTELQAVLFEEEVYVLSGTFFYWKHREEGEHYIRLALAREPEIFAGAMERMNKVVERYAR</sequence>
<reference evidence="2 3" key="1">
    <citation type="submission" date="2021-10" db="EMBL/GenBank/DDBJ databases">
        <title>Streptomyces gossypii sp. nov., isolated from soil collected from cotton field.</title>
        <authorList>
            <person name="Ge X."/>
            <person name="Chen X."/>
            <person name="Liu W."/>
        </authorList>
    </citation>
    <scope>NUCLEOTIDE SEQUENCE [LARGE SCALE GENOMIC DNA]</scope>
    <source>
        <strain evidence="2 3">N2-109</strain>
    </source>
</reference>